<dbReference type="Proteomes" id="UP001148662">
    <property type="component" value="Unassembled WGS sequence"/>
</dbReference>
<gene>
    <name evidence="1" type="ORF">NM688_g1066</name>
</gene>
<accession>A0ACC1TCR0</accession>
<reference evidence="1" key="1">
    <citation type="submission" date="2022-07" db="EMBL/GenBank/DDBJ databases">
        <title>Genome Sequence of Phlebia brevispora.</title>
        <authorList>
            <person name="Buettner E."/>
        </authorList>
    </citation>
    <scope>NUCLEOTIDE SEQUENCE</scope>
    <source>
        <strain evidence="1">MPL23</strain>
    </source>
</reference>
<name>A0ACC1TCR0_9APHY</name>
<proteinExistence type="predicted"/>
<keyword evidence="2" id="KW-1185">Reference proteome</keyword>
<dbReference type="EMBL" id="JANHOG010000104">
    <property type="protein sequence ID" value="KAJ3558202.1"/>
    <property type="molecule type" value="Genomic_DNA"/>
</dbReference>
<sequence>MARTSLPPELLYKVVSFATTEYLDDLIAGPLSIPHTSLTVSQPINATELDALRQELEKHDPALHAPNPLRPLLPSSYQLRSITLKVLSHVLGVGLVVSPDLPRLAANPWTTRIQPTRLAYSNPHLMTLSPFYKRTLDAATASPLLRIYQVVGCAETVLAAPQTYGMETMRRSRETLMHVRQEIVALRYEVERRQDQYAPEKEDWMWCADERVKRCDERSYAICVFTLCLSLLRTNLCAIRRALEMLRTETNPGIAQDPFFMSMAHIYQDNVSTLLADIQDFAKFQGMVYVPKHEARPYLPGHISREDLQSACSLFEKIVATAPHPIYGVRWADCQDAARAVQTGLLHHLRSVSSST</sequence>
<organism evidence="1 2">
    <name type="scientific">Phlebia brevispora</name>
    <dbReference type="NCBI Taxonomy" id="194682"/>
    <lineage>
        <taxon>Eukaryota</taxon>
        <taxon>Fungi</taxon>
        <taxon>Dikarya</taxon>
        <taxon>Basidiomycota</taxon>
        <taxon>Agaricomycotina</taxon>
        <taxon>Agaricomycetes</taxon>
        <taxon>Polyporales</taxon>
        <taxon>Meruliaceae</taxon>
        <taxon>Phlebia</taxon>
    </lineage>
</organism>
<comment type="caution">
    <text evidence="1">The sequence shown here is derived from an EMBL/GenBank/DDBJ whole genome shotgun (WGS) entry which is preliminary data.</text>
</comment>
<evidence type="ECO:0000313" key="1">
    <source>
        <dbReference type="EMBL" id="KAJ3558202.1"/>
    </source>
</evidence>
<evidence type="ECO:0000313" key="2">
    <source>
        <dbReference type="Proteomes" id="UP001148662"/>
    </source>
</evidence>
<protein>
    <submittedName>
        <fullName evidence="1">Uncharacterized protein</fullName>
    </submittedName>
</protein>